<accession>A0AAJ1WTX2</accession>
<dbReference type="GO" id="GO:0030288">
    <property type="term" value="C:outer membrane-bounded periplasmic space"/>
    <property type="evidence" value="ECO:0007669"/>
    <property type="project" value="TreeGrafter"/>
</dbReference>
<reference evidence="3 4" key="1">
    <citation type="submission" date="2023-07" db="EMBL/GenBank/DDBJ databases">
        <title>Genomic Encyclopedia of Type Strains, Phase IV (KMG-IV): sequencing the most valuable type-strain genomes for metagenomic binning, comparative biology and taxonomic classification.</title>
        <authorList>
            <person name="Goeker M."/>
        </authorList>
    </citation>
    <scope>NUCLEOTIDE SEQUENCE [LARGE SCALE GENOMIC DNA]</scope>
    <source>
        <strain evidence="3 4">DSM 46876</strain>
    </source>
</reference>
<evidence type="ECO:0000256" key="1">
    <source>
        <dbReference type="ARBA" id="ARBA00022801"/>
    </source>
</evidence>
<dbReference type="Gene3D" id="3.40.630.40">
    <property type="entry name" value="Zn-dependent exopeptidases"/>
    <property type="match status" value="1"/>
</dbReference>
<evidence type="ECO:0000313" key="4">
    <source>
        <dbReference type="Proteomes" id="UP001238450"/>
    </source>
</evidence>
<dbReference type="AlphaFoldDB" id="A0AAJ1WTX2"/>
<dbReference type="EC" id="3.5.1.28" evidence="3"/>
<dbReference type="EMBL" id="JAUSUV010000012">
    <property type="protein sequence ID" value="MDQ0418453.1"/>
    <property type="molecule type" value="Genomic_DNA"/>
</dbReference>
<evidence type="ECO:0000259" key="2">
    <source>
        <dbReference type="SMART" id="SM00646"/>
    </source>
</evidence>
<sequence length="197" mass="21150">MTKLICLDAGHGGKDSGAVGYGLREADVVLKLAELVNQHLGAYSCVTTMTRNKNTSAGYPSGREGLHKRIAYANAKNADFFLSLHCNAGKGSGFESYVAQPAPTRTKRIQKIINDNVLDFLKGYGVKAHGNPEKVDIQAARGRIAVVRDTKMSAVLLECLFIDNPTENKLLKDSQFLDGLAKAITAGVASSLGLEKR</sequence>
<feature type="domain" description="MurNAc-LAA" evidence="2">
    <location>
        <begin position="70"/>
        <end position="189"/>
    </location>
</feature>
<dbReference type="RefSeq" id="WP_307254175.1">
    <property type="nucleotide sequence ID" value="NZ_JAUSUV010000012.1"/>
</dbReference>
<dbReference type="InterPro" id="IPR002508">
    <property type="entry name" value="MurNAc-LAA_cat"/>
</dbReference>
<dbReference type="GO" id="GO:0009253">
    <property type="term" value="P:peptidoglycan catabolic process"/>
    <property type="evidence" value="ECO:0007669"/>
    <property type="project" value="InterPro"/>
</dbReference>
<gene>
    <name evidence="3" type="ORF">J2Z48_002645</name>
</gene>
<dbReference type="InterPro" id="IPR050695">
    <property type="entry name" value="N-acetylmuramoyl_amidase_3"/>
</dbReference>
<protein>
    <submittedName>
        <fullName evidence="3">N-acetylmuramoyl-L-alanine amidase</fullName>
        <ecNumber evidence="3">3.5.1.28</ecNumber>
    </submittedName>
</protein>
<organism evidence="3 4">
    <name type="scientific">Croceifilum oryzae</name>
    <dbReference type="NCBI Taxonomy" id="1553429"/>
    <lineage>
        <taxon>Bacteria</taxon>
        <taxon>Bacillati</taxon>
        <taxon>Bacillota</taxon>
        <taxon>Bacilli</taxon>
        <taxon>Bacillales</taxon>
        <taxon>Thermoactinomycetaceae</taxon>
        <taxon>Croceifilum</taxon>
    </lineage>
</organism>
<name>A0AAJ1WTX2_9BACL</name>
<dbReference type="Proteomes" id="UP001238450">
    <property type="component" value="Unassembled WGS sequence"/>
</dbReference>
<dbReference type="PANTHER" id="PTHR30404:SF0">
    <property type="entry name" value="N-ACETYLMURAMOYL-L-ALANINE AMIDASE AMIC"/>
    <property type="match status" value="1"/>
</dbReference>
<keyword evidence="1 3" id="KW-0378">Hydrolase</keyword>
<dbReference type="CDD" id="cd02696">
    <property type="entry name" value="MurNAc-LAA"/>
    <property type="match status" value="1"/>
</dbReference>
<dbReference type="SUPFAM" id="SSF53187">
    <property type="entry name" value="Zn-dependent exopeptidases"/>
    <property type="match status" value="1"/>
</dbReference>
<proteinExistence type="predicted"/>
<dbReference type="GO" id="GO:0008745">
    <property type="term" value="F:N-acetylmuramoyl-L-alanine amidase activity"/>
    <property type="evidence" value="ECO:0007669"/>
    <property type="project" value="UniProtKB-EC"/>
</dbReference>
<keyword evidence="4" id="KW-1185">Reference proteome</keyword>
<dbReference type="Pfam" id="PF01520">
    <property type="entry name" value="Amidase_3"/>
    <property type="match status" value="1"/>
</dbReference>
<comment type="caution">
    <text evidence="3">The sequence shown here is derived from an EMBL/GenBank/DDBJ whole genome shotgun (WGS) entry which is preliminary data.</text>
</comment>
<dbReference type="SMART" id="SM00646">
    <property type="entry name" value="Ami_3"/>
    <property type="match status" value="1"/>
</dbReference>
<dbReference type="PANTHER" id="PTHR30404">
    <property type="entry name" value="N-ACETYLMURAMOYL-L-ALANINE AMIDASE"/>
    <property type="match status" value="1"/>
</dbReference>
<evidence type="ECO:0000313" key="3">
    <source>
        <dbReference type="EMBL" id="MDQ0418453.1"/>
    </source>
</evidence>